<evidence type="ECO:0000256" key="4">
    <source>
        <dbReference type="ARBA" id="ARBA00022801"/>
    </source>
</evidence>
<accession>T0ZZB0</accession>
<evidence type="ECO:0000313" key="6">
    <source>
        <dbReference type="EMBL" id="EQD49962.1"/>
    </source>
</evidence>
<reference evidence="6" key="1">
    <citation type="submission" date="2013-08" db="EMBL/GenBank/DDBJ databases">
        <authorList>
            <person name="Mendez C."/>
            <person name="Richter M."/>
            <person name="Ferrer M."/>
            <person name="Sanchez J."/>
        </authorList>
    </citation>
    <scope>NUCLEOTIDE SEQUENCE</scope>
</reference>
<dbReference type="SUPFAM" id="SSF52980">
    <property type="entry name" value="Restriction endonuclease-like"/>
    <property type="match status" value="1"/>
</dbReference>
<keyword evidence="3" id="KW-0227">DNA damage</keyword>
<sequence length="60" mass="6785">MAVDPARSAQMALVRSRDTKPEMRVRKALHAAGIRYVLHDRRLTGVPDLVFPSRRVAVFV</sequence>
<gene>
    <name evidence="6" type="ORF">B1A_13613</name>
</gene>
<name>T0ZZB0_9ZZZZ</name>
<dbReference type="AlphaFoldDB" id="T0ZZB0"/>
<keyword evidence="2 6" id="KW-0255">Endonuclease</keyword>
<dbReference type="Pfam" id="PF03852">
    <property type="entry name" value="Vsr"/>
    <property type="match status" value="1"/>
</dbReference>
<dbReference type="InterPro" id="IPR011335">
    <property type="entry name" value="Restrct_endonuc-II-like"/>
</dbReference>
<dbReference type="EC" id="3.1.-.-" evidence="6"/>
<dbReference type="EMBL" id="AUZX01009966">
    <property type="protein sequence ID" value="EQD49962.1"/>
    <property type="molecule type" value="Genomic_DNA"/>
</dbReference>
<keyword evidence="5" id="KW-0234">DNA repair</keyword>
<dbReference type="Gene3D" id="3.40.960.10">
    <property type="entry name" value="VSR Endonuclease"/>
    <property type="match status" value="1"/>
</dbReference>
<evidence type="ECO:0000256" key="3">
    <source>
        <dbReference type="ARBA" id="ARBA00022763"/>
    </source>
</evidence>
<proteinExistence type="predicted"/>
<feature type="non-terminal residue" evidence="6">
    <location>
        <position position="60"/>
    </location>
</feature>
<comment type="caution">
    <text evidence="6">The sequence shown here is derived from an EMBL/GenBank/DDBJ whole genome shotgun (WGS) entry which is preliminary data.</text>
</comment>
<protein>
    <submittedName>
        <fullName evidence="6">DNA mismatch endonuclease vsr</fullName>
        <ecNumber evidence="6">3.1.-.-</ecNumber>
    </submittedName>
</protein>
<evidence type="ECO:0000256" key="5">
    <source>
        <dbReference type="ARBA" id="ARBA00023204"/>
    </source>
</evidence>
<evidence type="ECO:0000256" key="2">
    <source>
        <dbReference type="ARBA" id="ARBA00022759"/>
    </source>
</evidence>
<organism evidence="6">
    <name type="scientific">mine drainage metagenome</name>
    <dbReference type="NCBI Taxonomy" id="410659"/>
    <lineage>
        <taxon>unclassified sequences</taxon>
        <taxon>metagenomes</taxon>
        <taxon>ecological metagenomes</taxon>
    </lineage>
</organism>
<keyword evidence="1" id="KW-0540">Nuclease</keyword>
<dbReference type="GO" id="GO:0004519">
    <property type="term" value="F:endonuclease activity"/>
    <property type="evidence" value="ECO:0007669"/>
    <property type="project" value="UniProtKB-KW"/>
</dbReference>
<keyword evidence="4 6" id="KW-0378">Hydrolase</keyword>
<evidence type="ECO:0000256" key="1">
    <source>
        <dbReference type="ARBA" id="ARBA00022722"/>
    </source>
</evidence>
<reference evidence="6" key="2">
    <citation type="journal article" date="2014" name="ISME J.">
        <title>Microbial stratification in low pH oxic and suboxic macroscopic growths along an acid mine drainage.</title>
        <authorList>
            <person name="Mendez-Garcia C."/>
            <person name="Mesa V."/>
            <person name="Sprenger R.R."/>
            <person name="Richter M."/>
            <person name="Diez M.S."/>
            <person name="Solano J."/>
            <person name="Bargiela R."/>
            <person name="Golyshina O.V."/>
            <person name="Manteca A."/>
            <person name="Ramos J.L."/>
            <person name="Gallego J.R."/>
            <person name="Llorente I."/>
            <person name="Martins Dos Santos V.A."/>
            <person name="Jensen O.N."/>
            <person name="Pelaez A.I."/>
            <person name="Sanchez J."/>
            <person name="Ferrer M."/>
        </authorList>
    </citation>
    <scope>NUCLEOTIDE SEQUENCE</scope>
</reference>
<dbReference type="GO" id="GO:0016787">
    <property type="term" value="F:hydrolase activity"/>
    <property type="evidence" value="ECO:0007669"/>
    <property type="project" value="UniProtKB-KW"/>
</dbReference>
<dbReference type="InterPro" id="IPR004603">
    <property type="entry name" value="DNA_mismatch_endonuc_vsr"/>
</dbReference>
<dbReference type="GO" id="GO:0006298">
    <property type="term" value="P:mismatch repair"/>
    <property type="evidence" value="ECO:0007669"/>
    <property type="project" value="InterPro"/>
</dbReference>